<dbReference type="EMBL" id="CAXKWB010026669">
    <property type="protein sequence ID" value="CAL4130444.1"/>
    <property type="molecule type" value="Genomic_DNA"/>
</dbReference>
<feature type="non-terminal residue" evidence="3">
    <location>
        <position position="224"/>
    </location>
</feature>
<dbReference type="SUPFAM" id="SSF49785">
    <property type="entry name" value="Galactose-binding domain-like"/>
    <property type="match status" value="1"/>
</dbReference>
<reference evidence="3 4" key="1">
    <citation type="submission" date="2024-05" db="EMBL/GenBank/DDBJ databases">
        <authorList>
            <person name="Wallberg A."/>
        </authorList>
    </citation>
    <scope>NUCLEOTIDE SEQUENCE [LARGE SCALE GENOMIC DNA]</scope>
</reference>
<comment type="caution">
    <text evidence="3">The sequence shown here is derived from an EMBL/GenBank/DDBJ whole genome shotgun (WGS) entry which is preliminary data.</text>
</comment>
<dbReference type="Proteomes" id="UP001497623">
    <property type="component" value="Unassembled WGS sequence"/>
</dbReference>
<evidence type="ECO:0000313" key="4">
    <source>
        <dbReference type="Proteomes" id="UP001497623"/>
    </source>
</evidence>
<sequence length="224" mass="25740">EQAVDYTSPNRRRTYWNPQGLPTGYSNYFIVFDFKSLHLVTKLHIINFGDNEHDVTAFKLESSCDGGNWTDVARFFSQPGTRTKQKFGRFVSMNRYWRFTITDTVHGQQPWLVEVGFYGARMGFDIPISVPLNIGHSHDAQGRDTSIERSLQRAVYKYAKTHTPAVRTDHKDRGRSLKESTYKYMHNTSKATTTEKPLEDVNMDMSLKKSSAMSEHKSPRGTTT</sequence>
<feature type="domain" description="F5/8 type C" evidence="2">
    <location>
        <begin position="1"/>
        <end position="120"/>
    </location>
</feature>
<accession>A0AAV2RNJ5</accession>
<dbReference type="InterPro" id="IPR008979">
    <property type="entry name" value="Galactose-bd-like_sf"/>
</dbReference>
<protein>
    <recommendedName>
        <fullName evidence="2">F5/8 type C domain-containing protein</fullName>
    </recommendedName>
</protein>
<dbReference type="InterPro" id="IPR000421">
    <property type="entry name" value="FA58C"/>
</dbReference>
<proteinExistence type="predicted"/>
<evidence type="ECO:0000313" key="3">
    <source>
        <dbReference type="EMBL" id="CAL4130444.1"/>
    </source>
</evidence>
<dbReference type="AlphaFoldDB" id="A0AAV2RNJ5"/>
<name>A0AAV2RNJ5_MEGNR</name>
<feature type="region of interest" description="Disordered" evidence="1">
    <location>
        <begin position="188"/>
        <end position="224"/>
    </location>
</feature>
<dbReference type="Pfam" id="PF00754">
    <property type="entry name" value="F5_F8_type_C"/>
    <property type="match status" value="1"/>
</dbReference>
<dbReference type="PROSITE" id="PS50022">
    <property type="entry name" value="FA58C_3"/>
    <property type="match status" value="1"/>
</dbReference>
<feature type="non-terminal residue" evidence="3">
    <location>
        <position position="1"/>
    </location>
</feature>
<evidence type="ECO:0000256" key="1">
    <source>
        <dbReference type="SAM" id="MobiDB-lite"/>
    </source>
</evidence>
<gene>
    <name evidence="3" type="ORF">MNOR_LOCUS26551</name>
</gene>
<organism evidence="3 4">
    <name type="scientific">Meganyctiphanes norvegica</name>
    <name type="common">Northern krill</name>
    <name type="synonym">Thysanopoda norvegica</name>
    <dbReference type="NCBI Taxonomy" id="48144"/>
    <lineage>
        <taxon>Eukaryota</taxon>
        <taxon>Metazoa</taxon>
        <taxon>Ecdysozoa</taxon>
        <taxon>Arthropoda</taxon>
        <taxon>Crustacea</taxon>
        <taxon>Multicrustacea</taxon>
        <taxon>Malacostraca</taxon>
        <taxon>Eumalacostraca</taxon>
        <taxon>Eucarida</taxon>
        <taxon>Euphausiacea</taxon>
        <taxon>Euphausiidae</taxon>
        <taxon>Meganyctiphanes</taxon>
    </lineage>
</organism>
<keyword evidence="4" id="KW-1185">Reference proteome</keyword>
<evidence type="ECO:0000259" key="2">
    <source>
        <dbReference type="PROSITE" id="PS50022"/>
    </source>
</evidence>
<dbReference type="Gene3D" id="2.60.120.260">
    <property type="entry name" value="Galactose-binding domain-like"/>
    <property type="match status" value="1"/>
</dbReference>